<dbReference type="GO" id="GO:0004523">
    <property type="term" value="F:RNA-DNA hybrid ribonuclease activity"/>
    <property type="evidence" value="ECO:0007669"/>
    <property type="project" value="InterPro"/>
</dbReference>
<sequence>MTEAIPIYSMSTFMVLKDVCKQMDSISRGSGRSTKPGAKRHLALKLWSSICKPKIVGGLGFKRIEMLFLGDSCVANMVRRYENMVDEFMEVRRTIKLNGFKVDCLKCCIYPLSSRLAVNVDATVKGSKSGVGMVVRNAFGNVMLADAKSLNAKSVELAEIKALS</sequence>
<evidence type="ECO:0000313" key="3">
    <source>
        <dbReference type="Proteomes" id="UP000813462"/>
    </source>
</evidence>
<dbReference type="Proteomes" id="UP000813462">
    <property type="component" value="Unassembled WGS sequence"/>
</dbReference>
<feature type="domain" description="RNase H type-1" evidence="1">
    <location>
        <begin position="119"/>
        <end position="163"/>
    </location>
</feature>
<protein>
    <recommendedName>
        <fullName evidence="1">RNase H type-1 domain-containing protein</fullName>
    </recommendedName>
</protein>
<comment type="caution">
    <text evidence="2">The sequence shown here is derived from an EMBL/GenBank/DDBJ whole genome shotgun (WGS) entry which is preliminary data.</text>
</comment>
<dbReference type="EMBL" id="JAEACU010000007">
    <property type="protein sequence ID" value="KAH7521188.1"/>
    <property type="molecule type" value="Genomic_DNA"/>
</dbReference>
<evidence type="ECO:0000259" key="1">
    <source>
        <dbReference type="Pfam" id="PF13456"/>
    </source>
</evidence>
<dbReference type="AlphaFoldDB" id="A0A978V1F5"/>
<dbReference type="GO" id="GO:0003676">
    <property type="term" value="F:nucleic acid binding"/>
    <property type="evidence" value="ECO:0007669"/>
    <property type="project" value="InterPro"/>
</dbReference>
<proteinExistence type="predicted"/>
<name>A0A978V1F5_ZIZJJ</name>
<gene>
    <name evidence="2" type="ORF">FEM48_Zijuj07G0006900</name>
</gene>
<reference evidence="2" key="1">
    <citation type="journal article" date="2021" name="Front. Plant Sci.">
        <title>Chromosome-Scale Genome Assembly for Chinese Sour Jujube and Insights Into Its Genome Evolution and Domestication Signature.</title>
        <authorList>
            <person name="Shen L.-Y."/>
            <person name="Luo H."/>
            <person name="Wang X.-L."/>
            <person name="Wang X.-M."/>
            <person name="Qiu X.-J."/>
            <person name="Liu H."/>
            <person name="Zhou S.-S."/>
            <person name="Jia K.-H."/>
            <person name="Nie S."/>
            <person name="Bao Y.-T."/>
            <person name="Zhang R.-G."/>
            <person name="Yun Q.-Z."/>
            <person name="Chai Y.-H."/>
            <person name="Lu J.-Y."/>
            <person name="Li Y."/>
            <person name="Zhao S.-W."/>
            <person name="Mao J.-F."/>
            <person name="Jia S.-G."/>
            <person name="Mao Y.-M."/>
        </authorList>
    </citation>
    <scope>NUCLEOTIDE SEQUENCE</scope>
    <source>
        <strain evidence="2">AT0</strain>
        <tissue evidence="2">Leaf</tissue>
    </source>
</reference>
<accession>A0A978V1F5</accession>
<dbReference type="Pfam" id="PF13456">
    <property type="entry name" value="RVT_3"/>
    <property type="match status" value="1"/>
</dbReference>
<organism evidence="2 3">
    <name type="scientific">Ziziphus jujuba var. spinosa</name>
    <dbReference type="NCBI Taxonomy" id="714518"/>
    <lineage>
        <taxon>Eukaryota</taxon>
        <taxon>Viridiplantae</taxon>
        <taxon>Streptophyta</taxon>
        <taxon>Embryophyta</taxon>
        <taxon>Tracheophyta</taxon>
        <taxon>Spermatophyta</taxon>
        <taxon>Magnoliopsida</taxon>
        <taxon>eudicotyledons</taxon>
        <taxon>Gunneridae</taxon>
        <taxon>Pentapetalae</taxon>
        <taxon>rosids</taxon>
        <taxon>fabids</taxon>
        <taxon>Rosales</taxon>
        <taxon>Rhamnaceae</taxon>
        <taxon>Paliureae</taxon>
        <taxon>Ziziphus</taxon>
    </lineage>
</organism>
<evidence type="ECO:0000313" key="2">
    <source>
        <dbReference type="EMBL" id="KAH7521188.1"/>
    </source>
</evidence>
<dbReference type="InterPro" id="IPR002156">
    <property type="entry name" value="RNaseH_domain"/>
</dbReference>